<evidence type="ECO:0000259" key="1">
    <source>
        <dbReference type="SMART" id="SM00256"/>
    </source>
</evidence>
<sequence length="391" mass="43395">MYSVLGNDDLLREILLSLGLPTSLLRAALVCRRWYRLVSDPAFLRDFSDRHPPRILGAYLNTDGRSHPRFFPVRPLPELAAAARRAGSFFDGFEGSSAFIHDSRGSRLLVTSFEDHYSQADTTDLVCSPLSAVGNAVIVPPPPSAPQVQLTIPQEYIIYHYCEFLPVNGGGDGRSYFCVLIGFTGQETIVHLCELQDMWVVRASSVAQLPVTLPPRMKVMLFDDSKFYILVTINKILVCDFPSSSISTMDVPDGVENDDASCSIRLSRGGGSGLFLIHVKESLLRVFKTDNGGNWFLVHSICLHEVCSNLGMADWLSLNGHTHGVEIYAVGDNAKFVFLDLFGTIVFLDITSKQAEKVYEMTQEGEALVDIHALMLTWPPIFPQLKEGYNQ</sequence>
<dbReference type="SUPFAM" id="SSF81383">
    <property type="entry name" value="F-box domain"/>
    <property type="match status" value="1"/>
</dbReference>
<dbReference type="SMART" id="SM00256">
    <property type="entry name" value="FBOX"/>
    <property type="match status" value="1"/>
</dbReference>
<reference evidence="2 3" key="1">
    <citation type="journal article" date="2019" name="Sci. Rep.">
        <title>A high-quality genome of Eragrostis curvula grass provides insights into Poaceae evolution and supports new strategies to enhance forage quality.</title>
        <authorList>
            <person name="Carballo J."/>
            <person name="Santos B.A.C.M."/>
            <person name="Zappacosta D."/>
            <person name="Garbus I."/>
            <person name="Selva J.P."/>
            <person name="Gallo C.A."/>
            <person name="Diaz A."/>
            <person name="Albertini E."/>
            <person name="Caccamo M."/>
            <person name="Echenique V."/>
        </authorList>
    </citation>
    <scope>NUCLEOTIDE SEQUENCE [LARGE SCALE GENOMIC DNA]</scope>
    <source>
        <strain evidence="3">cv. Victoria</strain>
        <tissue evidence="2">Leaf</tissue>
    </source>
</reference>
<dbReference type="Gramene" id="TVU00133">
    <property type="protein sequence ID" value="TVU00133"/>
    <property type="gene ID" value="EJB05_54443"/>
</dbReference>
<dbReference type="Pfam" id="PF23635">
    <property type="entry name" value="Beta-prop_AT5G49610-like"/>
    <property type="match status" value="1"/>
</dbReference>
<dbReference type="PANTHER" id="PTHR33207">
    <property type="entry name" value="F-BOX DOMAIN CONTAINING PROTEIN-RELATED"/>
    <property type="match status" value="1"/>
</dbReference>
<dbReference type="AlphaFoldDB" id="A0A5J9SMF2"/>
<feature type="non-terminal residue" evidence="2">
    <location>
        <position position="1"/>
    </location>
</feature>
<comment type="caution">
    <text evidence="2">The sequence shown here is derived from an EMBL/GenBank/DDBJ whole genome shotgun (WGS) entry which is preliminary data.</text>
</comment>
<dbReference type="InterPro" id="IPR056594">
    <property type="entry name" value="AT5G49610-like_b-prop"/>
</dbReference>
<organism evidence="2 3">
    <name type="scientific">Eragrostis curvula</name>
    <name type="common">weeping love grass</name>
    <dbReference type="NCBI Taxonomy" id="38414"/>
    <lineage>
        <taxon>Eukaryota</taxon>
        <taxon>Viridiplantae</taxon>
        <taxon>Streptophyta</taxon>
        <taxon>Embryophyta</taxon>
        <taxon>Tracheophyta</taxon>
        <taxon>Spermatophyta</taxon>
        <taxon>Magnoliopsida</taxon>
        <taxon>Liliopsida</taxon>
        <taxon>Poales</taxon>
        <taxon>Poaceae</taxon>
        <taxon>PACMAD clade</taxon>
        <taxon>Chloridoideae</taxon>
        <taxon>Eragrostideae</taxon>
        <taxon>Eragrostidinae</taxon>
        <taxon>Eragrostis</taxon>
    </lineage>
</organism>
<evidence type="ECO:0000313" key="2">
    <source>
        <dbReference type="EMBL" id="TVU00133.1"/>
    </source>
</evidence>
<keyword evidence="3" id="KW-1185">Reference proteome</keyword>
<dbReference type="InterPro" id="IPR001810">
    <property type="entry name" value="F-box_dom"/>
</dbReference>
<protein>
    <recommendedName>
        <fullName evidence="1">F-box domain-containing protein</fullName>
    </recommendedName>
</protein>
<dbReference type="EMBL" id="RWGY01000633">
    <property type="protein sequence ID" value="TVU00133.1"/>
    <property type="molecule type" value="Genomic_DNA"/>
</dbReference>
<dbReference type="OrthoDB" id="592687at2759"/>
<name>A0A5J9SMF2_9POAL</name>
<gene>
    <name evidence="2" type="ORF">EJB05_54443</name>
</gene>
<feature type="domain" description="F-box" evidence="1">
    <location>
        <begin position="6"/>
        <end position="47"/>
    </location>
</feature>
<accession>A0A5J9SMF2</accession>
<evidence type="ECO:0000313" key="3">
    <source>
        <dbReference type="Proteomes" id="UP000324897"/>
    </source>
</evidence>
<dbReference type="InterPro" id="IPR036047">
    <property type="entry name" value="F-box-like_dom_sf"/>
</dbReference>
<dbReference type="Proteomes" id="UP000324897">
    <property type="component" value="Unassembled WGS sequence"/>
</dbReference>
<dbReference type="Pfam" id="PF12937">
    <property type="entry name" value="F-box-like"/>
    <property type="match status" value="1"/>
</dbReference>
<proteinExistence type="predicted"/>
<dbReference type="Gene3D" id="1.20.1280.50">
    <property type="match status" value="1"/>
</dbReference>